<evidence type="ECO:0000313" key="3">
    <source>
        <dbReference type="EMBL" id="SFF79689.1"/>
    </source>
</evidence>
<protein>
    <submittedName>
        <fullName evidence="3">Outer membrane protein assembly factor BamB</fullName>
    </submittedName>
</protein>
<keyword evidence="4" id="KW-1185">Reference proteome</keyword>
<feature type="transmembrane region" description="Helical" evidence="1">
    <location>
        <begin position="5"/>
        <end position="25"/>
    </location>
</feature>
<dbReference type="InterPro" id="IPR018391">
    <property type="entry name" value="PQQ_b-propeller_rpt"/>
</dbReference>
<dbReference type="Gene3D" id="2.130.10.10">
    <property type="entry name" value="YVTN repeat-like/Quinoprotein amine dehydrogenase"/>
    <property type="match status" value="1"/>
</dbReference>
<dbReference type="AlphaFoldDB" id="A0A1I2LMN1"/>
<dbReference type="SUPFAM" id="SSF50998">
    <property type="entry name" value="Quinoprotein alcohol dehydrogenase-like"/>
    <property type="match status" value="1"/>
</dbReference>
<dbReference type="PANTHER" id="PTHR34512">
    <property type="entry name" value="CELL SURFACE PROTEIN"/>
    <property type="match status" value="1"/>
</dbReference>
<dbReference type="Pfam" id="PF13360">
    <property type="entry name" value="PQQ_2"/>
    <property type="match status" value="1"/>
</dbReference>
<evidence type="ECO:0000256" key="1">
    <source>
        <dbReference type="SAM" id="Phobius"/>
    </source>
</evidence>
<evidence type="ECO:0000259" key="2">
    <source>
        <dbReference type="Pfam" id="PF13360"/>
    </source>
</evidence>
<sequence length="473" mass="52501">MNKTWINSIIGLLAIVGVVAFGFWLSKDPTDDFQASLPGADNRQAGNLIQEIVRIGENFNLFGAKAPEMNGTWSRFRGKNFDNIVSEKQNLKDTWTGDEPEILWSVELGEGHAGPAIYKGKVYLLDYDEESREDALRCFSLADGKEIWRRSYGVHVKRNHGMSRTVPAVTEDYVVTIGPRCHVMCVERESGNLVWGLDLVKEYGTEIPQWYTAQCPLIDGDQVILAPGGSTMMMAVDLRTGEKLWECPNTMQWKMSHSSIIPMTFQGKKMYVYSADGGVCGISASGEDEGKVLWQSNAWNHSVVAPSPVVLEDGRIFLTAGYGAGGMMIRIVQNGEQFDVEVLDEYQPREGLACEQQTPIVWKGHLFGILPKDGGANRNQLVCVHPDDVKTMVWTSGKDHRFGLGPYLIADEKMYILDDDGTLTMIKPDPSGYIELAQKKILDGHDAWGPLAIADGRLLMRDSKTMVCLAIGK</sequence>
<keyword evidence="1" id="KW-0812">Transmembrane</keyword>
<name>A0A1I2LMN1_9BACT</name>
<reference evidence="3 4" key="1">
    <citation type="submission" date="2016-10" db="EMBL/GenBank/DDBJ databases">
        <authorList>
            <person name="de Groot N.N."/>
        </authorList>
    </citation>
    <scope>NUCLEOTIDE SEQUENCE [LARGE SCALE GENOMIC DNA]</scope>
    <source>
        <strain evidence="3 4">CGMCC 1.9156</strain>
    </source>
</reference>
<dbReference type="Proteomes" id="UP000198964">
    <property type="component" value="Unassembled WGS sequence"/>
</dbReference>
<evidence type="ECO:0000313" key="4">
    <source>
        <dbReference type="Proteomes" id="UP000198964"/>
    </source>
</evidence>
<accession>A0A1I2LMN1</accession>
<dbReference type="RefSeq" id="WP_093921549.1">
    <property type="nucleotide sequence ID" value="NZ_FONW01000016.1"/>
</dbReference>
<dbReference type="InterPro" id="IPR011047">
    <property type="entry name" value="Quinoprotein_ADH-like_sf"/>
</dbReference>
<keyword evidence="1" id="KW-0472">Membrane</keyword>
<feature type="domain" description="Pyrrolo-quinoline quinone repeat" evidence="2">
    <location>
        <begin position="135"/>
        <end position="334"/>
    </location>
</feature>
<dbReference type="InterPro" id="IPR002372">
    <property type="entry name" value="PQQ_rpt_dom"/>
</dbReference>
<organism evidence="3 4">
    <name type="scientific">Sunxiuqinia elliptica</name>
    <dbReference type="NCBI Taxonomy" id="655355"/>
    <lineage>
        <taxon>Bacteria</taxon>
        <taxon>Pseudomonadati</taxon>
        <taxon>Bacteroidota</taxon>
        <taxon>Bacteroidia</taxon>
        <taxon>Marinilabiliales</taxon>
        <taxon>Prolixibacteraceae</taxon>
        <taxon>Sunxiuqinia</taxon>
    </lineage>
</organism>
<dbReference type="InterPro" id="IPR015943">
    <property type="entry name" value="WD40/YVTN_repeat-like_dom_sf"/>
</dbReference>
<dbReference type="PANTHER" id="PTHR34512:SF30">
    <property type="entry name" value="OUTER MEMBRANE PROTEIN ASSEMBLY FACTOR BAMB"/>
    <property type="match status" value="1"/>
</dbReference>
<dbReference type="STRING" id="655355.SAMN05216283_11640"/>
<gene>
    <name evidence="3" type="ORF">SAMN05216283_11640</name>
</gene>
<dbReference type="EMBL" id="FONW01000016">
    <property type="protein sequence ID" value="SFF79689.1"/>
    <property type="molecule type" value="Genomic_DNA"/>
</dbReference>
<keyword evidence="1" id="KW-1133">Transmembrane helix</keyword>
<proteinExistence type="predicted"/>
<dbReference type="SMART" id="SM00564">
    <property type="entry name" value="PQQ"/>
    <property type="match status" value="3"/>
</dbReference>